<reference evidence="12 13" key="1">
    <citation type="submission" date="2014-04" db="EMBL/GenBank/DDBJ databases">
        <title>Evolutionary Origins and Diversification of the Mycorrhizal Mutualists.</title>
        <authorList>
            <consortium name="DOE Joint Genome Institute"/>
            <consortium name="Mycorrhizal Genomics Consortium"/>
            <person name="Kohler A."/>
            <person name="Kuo A."/>
            <person name="Nagy L.G."/>
            <person name="Floudas D."/>
            <person name="Copeland A."/>
            <person name="Barry K.W."/>
            <person name="Cichocki N."/>
            <person name="Veneault-Fourrey C."/>
            <person name="LaButti K."/>
            <person name="Lindquist E.A."/>
            <person name="Lipzen A."/>
            <person name="Lundell T."/>
            <person name="Morin E."/>
            <person name="Murat C."/>
            <person name="Riley R."/>
            <person name="Ohm R."/>
            <person name="Sun H."/>
            <person name="Tunlid A."/>
            <person name="Henrissat B."/>
            <person name="Grigoriev I.V."/>
            <person name="Hibbett D.S."/>
            <person name="Martin F."/>
        </authorList>
    </citation>
    <scope>NUCLEOTIDE SEQUENCE [LARGE SCALE GENOMIC DNA]</scope>
    <source>
        <strain evidence="12 13">MD-312</strain>
    </source>
</reference>
<accession>A0A0C9WBH3</accession>
<keyword evidence="5 9" id="KW-0479">Metal-binding</keyword>
<evidence type="ECO:0000256" key="1">
    <source>
        <dbReference type="ARBA" id="ARBA00001971"/>
    </source>
</evidence>
<dbReference type="HOGENOM" id="CLU_001570_2_3_1"/>
<evidence type="ECO:0000256" key="3">
    <source>
        <dbReference type="ARBA" id="ARBA00010617"/>
    </source>
</evidence>
<dbReference type="InterPro" id="IPR050364">
    <property type="entry name" value="Cytochrome_P450_fung"/>
</dbReference>
<dbReference type="InterPro" id="IPR001128">
    <property type="entry name" value="Cyt_P450"/>
</dbReference>
<dbReference type="InterPro" id="IPR002401">
    <property type="entry name" value="Cyt_P450_E_grp-I"/>
</dbReference>
<protein>
    <recommendedName>
        <fullName evidence="14">Cytochrome P450</fullName>
    </recommendedName>
</protein>
<dbReference type="GO" id="GO:0016705">
    <property type="term" value="F:oxidoreductase activity, acting on paired donors, with incorporation or reduction of molecular oxygen"/>
    <property type="evidence" value="ECO:0007669"/>
    <property type="project" value="InterPro"/>
</dbReference>
<keyword evidence="11" id="KW-0472">Membrane</keyword>
<evidence type="ECO:0000256" key="11">
    <source>
        <dbReference type="SAM" id="Phobius"/>
    </source>
</evidence>
<comment type="pathway">
    <text evidence="2">Secondary metabolite biosynthesis.</text>
</comment>
<evidence type="ECO:0000256" key="2">
    <source>
        <dbReference type="ARBA" id="ARBA00005179"/>
    </source>
</evidence>
<dbReference type="InterPro" id="IPR036396">
    <property type="entry name" value="Cyt_P450_sf"/>
</dbReference>
<feature type="transmembrane region" description="Helical" evidence="11">
    <location>
        <begin position="20"/>
        <end position="37"/>
    </location>
</feature>
<evidence type="ECO:0000256" key="8">
    <source>
        <dbReference type="ARBA" id="ARBA00023033"/>
    </source>
</evidence>
<dbReference type="CDD" id="cd11065">
    <property type="entry name" value="CYP64-like"/>
    <property type="match status" value="1"/>
</dbReference>
<evidence type="ECO:0000256" key="9">
    <source>
        <dbReference type="PIRSR" id="PIRSR602401-1"/>
    </source>
</evidence>
<dbReference type="GO" id="GO:0005506">
    <property type="term" value="F:iron ion binding"/>
    <property type="evidence" value="ECO:0007669"/>
    <property type="project" value="InterPro"/>
</dbReference>
<evidence type="ECO:0000256" key="7">
    <source>
        <dbReference type="ARBA" id="ARBA00023004"/>
    </source>
</evidence>
<dbReference type="SUPFAM" id="SSF48264">
    <property type="entry name" value="Cytochrome P450"/>
    <property type="match status" value="1"/>
</dbReference>
<keyword evidence="4 9" id="KW-0349">Heme</keyword>
<dbReference type="AlphaFoldDB" id="A0A0C9WBH3"/>
<dbReference type="PANTHER" id="PTHR46300:SF7">
    <property type="entry name" value="P450, PUTATIVE (EUROFUNG)-RELATED"/>
    <property type="match status" value="1"/>
</dbReference>
<keyword evidence="8 10" id="KW-0503">Monooxygenase</keyword>
<evidence type="ECO:0000256" key="5">
    <source>
        <dbReference type="ARBA" id="ARBA00022723"/>
    </source>
</evidence>
<sequence length="511" mass="57167">MVWFARASESTVMDSARSQILWFLPLLGAVGVLLSSYRKKRAHGLPFPPGPGFWHAAKDLVTMDSSTPWLLFVEWHKQYGPLVYVDVGQPMLIIDSESIARELLEKRASKYSSRPESPTFELYGWGFTTALLPYNDKWRQHRRFYQRGFRPDVAMQWRPFQLQKARTLLLNLLNSPEDHVEHFATFTASTIMAITYGYTTAPHDDPLLNIVNRAIAIFVKSTTTLKLVIFSAFTFLESLPTWLPGLGFYRDASVSRKLSRKMLDAPFEFVKKSMGDGTAQVSLVSEFLAQNDEGTGPLASEETIKEVAASGLSAGIETTSSYVMVFLLAMATHPSIQEQAQAEIDCVIGTGRLPDFDDRPSLPYVEAVLRETLRWQLASPFGAPHTTTEDDVYDGVLIPKNTIVTANIWAITHDESKYPDPRTFNPSRFLTPEGKLNDDDMHIVFGFGRRICPGRHVAEASLWVAIVSILAAFNVRKAKDEKGNDIEITPAMTPGQVVCVLAVPCHFPPSF</sequence>
<dbReference type="InterPro" id="IPR017972">
    <property type="entry name" value="Cyt_P450_CS"/>
</dbReference>
<keyword evidence="11" id="KW-1133">Transmembrane helix</keyword>
<evidence type="ECO:0000256" key="10">
    <source>
        <dbReference type="RuleBase" id="RU000461"/>
    </source>
</evidence>
<keyword evidence="6 10" id="KW-0560">Oxidoreductase</keyword>
<evidence type="ECO:0000256" key="4">
    <source>
        <dbReference type="ARBA" id="ARBA00022617"/>
    </source>
</evidence>
<evidence type="ECO:0008006" key="14">
    <source>
        <dbReference type="Google" id="ProtNLM"/>
    </source>
</evidence>
<keyword evidence="11" id="KW-0812">Transmembrane</keyword>
<keyword evidence="13" id="KW-1185">Reference proteome</keyword>
<dbReference type="Gene3D" id="1.10.630.10">
    <property type="entry name" value="Cytochrome P450"/>
    <property type="match status" value="1"/>
</dbReference>
<evidence type="ECO:0000256" key="6">
    <source>
        <dbReference type="ARBA" id="ARBA00023002"/>
    </source>
</evidence>
<dbReference type="PRINTS" id="PR00385">
    <property type="entry name" value="P450"/>
</dbReference>
<proteinExistence type="inferred from homology"/>
<keyword evidence="7 9" id="KW-0408">Iron</keyword>
<feature type="binding site" description="axial binding residue" evidence="9">
    <location>
        <position position="452"/>
    </location>
    <ligand>
        <name>heme</name>
        <dbReference type="ChEBI" id="CHEBI:30413"/>
    </ligand>
    <ligandPart>
        <name>Fe</name>
        <dbReference type="ChEBI" id="CHEBI:18248"/>
    </ligandPart>
</feature>
<dbReference type="EMBL" id="KN839868">
    <property type="protein sequence ID" value="KIJ60837.1"/>
    <property type="molecule type" value="Genomic_DNA"/>
</dbReference>
<comment type="similarity">
    <text evidence="3 10">Belongs to the cytochrome P450 family.</text>
</comment>
<organism evidence="12 13">
    <name type="scientific">Hydnomerulius pinastri MD-312</name>
    <dbReference type="NCBI Taxonomy" id="994086"/>
    <lineage>
        <taxon>Eukaryota</taxon>
        <taxon>Fungi</taxon>
        <taxon>Dikarya</taxon>
        <taxon>Basidiomycota</taxon>
        <taxon>Agaricomycotina</taxon>
        <taxon>Agaricomycetes</taxon>
        <taxon>Agaricomycetidae</taxon>
        <taxon>Boletales</taxon>
        <taxon>Boletales incertae sedis</taxon>
        <taxon>Leucogyrophana</taxon>
    </lineage>
</organism>
<dbReference type="PANTHER" id="PTHR46300">
    <property type="entry name" value="P450, PUTATIVE (EUROFUNG)-RELATED-RELATED"/>
    <property type="match status" value="1"/>
</dbReference>
<dbReference type="OrthoDB" id="2789670at2759"/>
<evidence type="ECO:0000313" key="12">
    <source>
        <dbReference type="EMBL" id="KIJ60837.1"/>
    </source>
</evidence>
<dbReference type="PROSITE" id="PS00086">
    <property type="entry name" value="CYTOCHROME_P450"/>
    <property type="match status" value="1"/>
</dbReference>
<evidence type="ECO:0000313" key="13">
    <source>
        <dbReference type="Proteomes" id="UP000053820"/>
    </source>
</evidence>
<dbReference type="GO" id="GO:0004497">
    <property type="term" value="F:monooxygenase activity"/>
    <property type="evidence" value="ECO:0007669"/>
    <property type="project" value="UniProtKB-KW"/>
</dbReference>
<name>A0A0C9WBH3_9AGAM</name>
<comment type="cofactor">
    <cofactor evidence="1 9">
        <name>heme</name>
        <dbReference type="ChEBI" id="CHEBI:30413"/>
    </cofactor>
</comment>
<dbReference type="PRINTS" id="PR00463">
    <property type="entry name" value="EP450I"/>
</dbReference>
<dbReference type="Proteomes" id="UP000053820">
    <property type="component" value="Unassembled WGS sequence"/>
</dbReference>
<dbReference type="GO" id="GO:0020037">
    <property type="term" value="F:heme binding"/>
    <property type="evidence" value="ECO:0007669"/>
    <property type="project" value="InterPro"/>
</dbReference>
<dbReference type="Pfam" id="PF00067">
    <property type="entry name" value="p450"/>
    <property type="match status" value="1"/>
</dbReference>
<gene>
    <name evidence="12" type="ORF">HYDPIDRAFT_97846</name>
</gene>